<dbReference type="Pfam" id="PF00276">
    <property type="entry name" value="Ribosomal_L23"/>
    <property type="match status" value="1"/>
</dbReference>
<evidence type="ECO:0000256" key="5">
    <source>
        <dbReference type="ARBA" id="ARBA00023274"/>
    </source>
</evidence>
<dbReference type="SUPFAM" id="SSF54189">
    <property type="entry name" value="Ribosomal proteins S24e, L23 and L15e"/>
    <property type="match status" value="1"/>
</dbReference>
<keyword evidence="5 6" id="KW-0687">Ribonucleoprotein</keyword>
<proteinExistence type="inferred from homology"/>
<dbReference type="GO" id="GO:0006412">
    <property type="term" value="P:translation"/>
    <property type="evidence" value="ECO:0007669"/>
    <property type="project" value="UniProtKB-UniRule"/>
</dbReference>
<dbReference type="PANTHER" id="PTHR12059">
    <property type="entry name" value="RIBOSOMAL PROTEIN L23-RELATED"/>
    <property type="match status" value="1"/>
</dbReference>
<sequence length="100" mass="11321">MNSVLKKPILTEKTMQLASRGVFTFEVDAQADKRRIAGSVAGMYKVSVREVRTVIMHGKSRRTGKRRSVIRKPDWKKAFVRLADGQTIDAFQIGQADEKK</sequence>
<evidence type="ECO:0000256" key="3">
    <source>
        <dbReference type="ARBA" id="ARBA00022884"/>
    </source>
</evidence>
<evidence type="ECO:0000313" key="9">
    <source>
        <dbReference type="Proteomes" id="UP000178448"/>
    </source>
</evidence>
<dbReference type="Proteomes" id="UP000178448">
    <property type="component" value="Unassembled WGS sequence"/>
</dbReference>
<name>A0A1F5YYL5_9BACT</name>
<dbReference type="InterPro" id="IPR013025">
    <property type="entry name" value="Ribosomal_uL23-like"/>
</dbReference>
<keyword evidence="2 6" id="KW-0699">rRNA-binding</keyword>
<dbReference type="GO" id="GO:0005840">
    <property type="term" value="C:ribosome"/>
    <property type="evidence" value="ECO:0007669"/>
    <property type="project" value="UniProtKB-KW"/>
</dbReference>
<dbReference type="STRING" id="1798374.A2Z33_06915"/>
<keyword evidence="4 6" id="KW-0689">Ribosomal protein</keyword>
<evidence type="ECO:0000256" key="1">
    <source>
        <dbReference type="ARBA" id="ARBA00006700"/>
    </source>
</evidence>
<evidence type="ECO:0000313" key="8">
    <source>
        <dbReference type="EMBL" id="OGG04992.1"/>
    </source>
</evidence>
<dbReference type="GO" id="GO:1990904">
    <property type="term" value="C:ribonucleoprotein complex"/>
    <property type="evidence" value="ECO:0007669"/>
    <property type="project" value="UniProtKB-KW"/>
</dbReference>
<keyword evidence="3 6" id="KW-0694">RNA-binding</keyword>
<dbReference type="EMBL" id="MFJD01000001">
    <property type="protein sequence ID" value="OGG04992.1"/>
    <property type="molecule type" value="Genomic_DNA"/>
</dbReference>
<dbReference type="GO" id="GO:0003735">
    <property type="term" value="F:structural constituent of ribosome"/>
    <property type="evidence" value="ECO:0007669"/>
    <property type="project" value="InterPro"/>
</dbReference>
<gene>
    <name evidence="6" type="primary">rplW</name>
    <name evidence="8" type="ORF">A2Z33_06915</name>
</gene>
<dbReference type="Gene3D" id="3.30.70.330">
    <property type="match status" value="1"/>
</dbReference>
<dbReference type="InterPro" id="IPR012677">
    <property type="entry name" value="Nucleotide-bd_a/b_plait_sf"/>
</dbReference>
<evidence type="ECO:0000256" key="4">
    <source>
        <dbReference type="ARBA" id="ARBA00022980"/>
    </source>
</evidence>
<reference evidence="8 9" key="1">
    <citation type="journal article" date="2016" name="Nat. Commun.">
        <title>Thousands of microbial genomes shed light on interconnected biogeochemical processes in an aquifer system.</title>
        <authorList>
            <person name="Anantharaman K."/>
            <person name="Brown C.T."/>
            <person name="Hug L.A."/>
            <person name="Sharon I."/>
            <person name="Castelle C.J."/>
            <person name="Probst A.J."/>
            <person name="Thomas B.C."/>
            <person name="Singh A."/>
            <person name="Wilkins M.J."/>
            <person name="Karaoz U."/>
            <person name="Brodie E.L."/>
            <person name="Williams K.H."/>
            <person name="Hubbard S.S."/>
            <person name="Banfield J.F."/>
        </authorList>
    </citation>
    <scope>NUCLEOTIDE SEQUENCE [LARGE SCALE GENOMIC DNA]</scope>
</reference>
<dbReference type="InterPro" id="IPR012678">
    <property type="entry name" value="Ribosomal_uL23/eL15/eS24_sf"/>
</dbReference>
<dbReference type="AlphaFoldDB" id="A0A1F5YYL5"/>
<dbReference type="GO" id="GO:0019843">
    <property type="term" value="F:rRNA binding"/>
    <property type="evidence" value="ECO:0007669"/>
    <property type="project" value="UniProtKB-UniRule"/>
</dbReference>
<accession>A0A1F5YYL5</accession>
<comment type="function">
    <text evidence="6">One of the early assembly proteins it binds 23S rRNA. One of the proteins that surrounds the polypeptide exit tunnel on the outside of the ribosome. Forms the main docking site for trigger factor binding to the ribosome.</text>
</comment>
<dbReference type="PROSITE" id="PS00050">
    <property type="entry name" value="RIBOSOMAL_L23"/>
    <property type="match status" value="1"/>
</dbReference>
<organism evidence="8 9">
    <name type="scientific">Candidatus Gottesmanbacteria bacterium RBG_16_52_11</name>
    <dbReference type="NCBI Taxonomy" id="1798374"/>
    <lineage>
        <taxon>Bacteria</taxon>
        <taxon>Candidatus Gottesmaniibacteriota</taxon>
    </lineage>
</organism>
<comment type="subunit">
    <text evidence="6">Part of the 50S ribosomal subunit. Contacts protein L29, and trigger factor when it is bound to the ribosome.</text>
</comment>
<evidence type="ECO:0000256" key="7">
    <source>
        <dbReference type="RuleBase" id="RU003934"/>
    </source>
</evidence>
<protein>
    <recommendedName>
        <fullName evidence="6">Large ribosomal subunit protein uL23</fullName>
    </recommendedName>
</protein>
<dbReference type="HAMAP" id="MF_01369_B">
    <property type="entry name" value="Ribosomal_uL23_B"/>
    <property type="match status" value="1"/>
</dbReference>
<dbReference type="InterPro" id="IPR001014">
    <property type="entry name" value="Ribosomal_uL23_CS"/>
</dbReference>
<dbReference type="PANTHER" id="PTHR12059:SF5">
    <property type="entry name" value="LARGE RIBOSOMAL SUBUNIT PROTEIN UL23M"/>
    <property type="match status" value="1"/>
</dbReference>
<evidence type="ECO:0000256" key="2">
    <source>
        <dbReference type="ARBA" id="ARBA00022730"/>
    </source>
</evidence>
<comment type="similarity">
    <text evidence="1 6 7">Belongs to the universal ribosomal protein uL23 family.</text>
</comment>
<evidence type="ECO:0000256" key="6">
    <source>
        <dbReference type="HAMAP-Rule" id="MF_01369"/>
    </source>
</evidence>
<dbReference type="NCBIfam" id="NF004363">
    <property type="entry name" value="PRK05738.2-4"/>
    <property type="match status" value="1"/>
</dbReference>
<comment type="caution">
    <text evidence="8">The sequence shown here is derived from an EMBL/GenBank/DDBJ whole genome shotgun (WGS) entry which is preliminary data.</text>
</comment>